<dbReference type="Proteomes" id="UP000184222">
    <property type="component" value="Chromosome"/>
</dbReference>
<dbReference type="EMBL" id="CP016796">
    <property type="protein sequence ID" value="API86179.1"/>
    <property type="molecule type" value="Genomic_DNA"/>
</dbReference>
<dbReference type="AlphaFoldDB" id="A0A1L4BQQ6"/>
<reference evidence="2 3" key="1">
    <citation type="journal article" date="2016" name="Appl. Environ. Microbiol.">
        <title>Whole genome relationships among Francisella bacteria of diverse origin define new species and provide specific regions for detection.</title>
        <authorList>
            <person name="Challacombe J.F."/>
            <person name="Petersen J.M."/>
            <person name="Gallegos-Graves V."/>
            <person name="Hodge D."/>
            <person name="Pillai S."/>
            <person name="Kuske C.R."/>
        </authorList>
    </citation>
    <scope>NUCLEOTIDE SEQUENCE [LARGE SCALE GENOMIC DNA]</scope>
    <source>
        <strain evidence="3">TX07-7310</strain>
    </source>
</reference>
<evidence type="ECO:0000313" key="2">
    <source>
        <dbReference type="EMBL" id="API86179.1"/>
    </source>
</evidence>
<feature type="transmembrane region" description="Helical" evidence="1">
    <location>
        <begin position="44"/>
        <end position="65"/>
    </location>
</feature>
<proteinExistence type="predicted"/>
<accession>A0A1L4BQQ6</accession>
<name>A0A1L4BQQ6_9GAMM</name>
<evidence type="ECO:0000256" key="1">
    <source>
        <dbReference type="SAM" id="Phobius"/>
    </source>
</evidence>
<organism evidence="2 3">
    <name type="scientific">Francisella uliginis</name>
    <dbReference type="NCBI Taxonomy" id="573570"/>
    <lineage>
        <taxon>Bacteria</taxon>
        <taxon>Pseudomonadati</taxon>
        <taxon>Pseudomonadota</taxon>
        <taxon>Gammaproteobacteria</taxon>
        <taxon>Thiotrichales</taxon>
        <taxon>Francisellaceae</taxon>
        <taxon>Francisella</taxon>
    </lineage>
</organism>
<dbReference type="KEGG" id="frx:F7310_01885"/>
<protein>
    <submittedName>
        <fullName evidence="2">Uncharacterized protein</fullName>
    </submittedName>
</protein>
<sequence>MILASIVAVIVALLFTLLIARPLYKFSIKRGKLASVKDYTINAIILAFVFFCLSSFIYIVLLNILY</sequence>
<evidence type="ECO:0000313" key="3">
    <source>
        <dbReference type="Proteomes" id="UP000184222"/>
    </source>
</evidence>
<keyword evidence="1" id="KW-0472">Membrane</keyword>
<keyword evidence="3" id="KW-1185">Reference proteome</keyword>
<dbReference type="STRING" id="573570.F7310_01885"/>
<keyword evidence="1" id="KW-0812">Transmembrane</keyword>
<gene>
    <name evidence="2" type="ORF">F7310_01885</name>
</gene>
<keyword evidence="1" id="KW-1133">Transmembrane helix</keyword>